<feature type="region of interest" description="Disordered" evidence="1">
    <location>
        <begin position="283"/>
        <end position="309"/>
    </location>
</feature>
<gene>
    <name evidence="2" type="primary">PRR22</name>
</gene>
<feature type="region of interest" description="Disordered" evidence="1">
    <location>
        <begin position="327"/>
        <end position="387"/>
    </location>
</feature>
<dbReference type="PANTHER" id="PTHR37871">
    <property type="entry name" value="PROLINE-RICH PROTEIN 22"/>
    <property type="match status" value="1"/>
</dbReference>
<sequence>MQHPKPFYAPAAPQEGFSPQSLEGAEALGSQPAPTCTEPPPAVGSLNLYHPPDPEKEVFPAPPAGFQMAPCGCFFDPRIYRIEWTTPDLGQSALYKLAASSGGPVGGPSAPGSYLLDSLLKAPGCPIPHYQPAPGAQFLLPYFPPEGPGPEALGFVGGRDPPAFMELPLPPLEEGPPPPVLITLPAEPTLPPDAYSHLQGHLGHFPGPEPLAFPAKELQGGGARPGLPTTHQASASSRWLRPGRGLLGAGEAKAPETARALALPDKVLLEDAMKLFDCLPGATEPEGALSESPRPPAGVGDDTDIALPQIPGTSVSVDYFFNFKALDEEQPPHPGPPTANTPAPSLPGKRKASTAKKGKLGGKAKQLAGPASATSPGPRQDLGPTPH</sequence>
<accession>A0A2K5UYP5</accession>
<proteinExistence type="predicted"/>
<dbReference type="Pfam" id="PF15776">
    <property type="entry name" value="PRR22"/>
    <property type="match status" value="1"/>
</dbReference>
<name>A0A2K5UYP5_MACFA</name>
<protein>
    <submittedName>
        <fullName evidence="2">Proline rich 22</fullName>
    </submittedName>
</protein>
<dbReference type="AlphaFoldDB" id="A0A2K5UYP5"/>
<evidence type="ECO:0000313" key="3">
    <source>
        <dbReference type="Proteomes" id="UP000233100"/>
    </source>
</evidence>
<dbReference type="Ensembl" id="ENSMFAT00000068140.2">
    <property type="protein sequence ID" value="ENSMFAP00000017598.2"/>
    <property type="gene ID" value="ENSMFAG00000031910.2"/>
</dbReference>
<dbReference type="Bgee" id="ENSMFAG00000031910">
    <property type="expression patterns" value="Expressed in thymus and 13 other cell types or tissues"/>
</dbReference>
<dbReference type="InterPro" id="IPR031535">
    <property type="entry name" value="PRR22"/>
</dbReference>
<evidence type="ECO:0000313" key="2">
    <source>
        <dbReference type="Ensembl" id="ENSMFAP00000017598.2"/>
    </source>
</evidence>
<reference evidence="2" key="3">
    <citation type="submission" date="2025-09" db="UniProtKB">
        <authorList>
            <consortium name="Ensembl"/>
        </authorList>
    </citation>
    <scope>IDENTIFICATION</scope>
</reference>
<keyword evidence="3" id="KW-1185">Reference proteome</keyword>
<dbReference type="VEuPathDB" id="HostDB:ENSMFAG00000031910"/>
<feature type="compositionally biased region" description="Basic residues" evidence="1">
    <location>
        <begin position="348"/>
        <end position="362"/>
    </location>
</feature>
<evidence type="ECO:0000256" key="1">
    <source>
        <dbReference type="SAM" id="MobiDB-lite"/>
    </source>
</evidence>
<feature type="region of interest" description="Disordered" evidence="1">
    <location>
        <begin position="1"/>
        <end position="40"/>
    </location>
</feature>
<reference evidence="2 3" key="1">
    <citation type="submission" date="2013-03" db="EMBL/GenBank/DDBJ databases">
        <authorList>
            <person name="Warren W."/>
            <person name="Wilson R.K."/>
        </authorList>
    </citation>
    <scope>NUCLEOTIDE SEQUENCE</scope>
</reference>
<dbReference type="GeneTree" id="ENSGT00390000016128"/>
<feature type="region of interest" description="Disordered" evidence="1">
    <location>
        <begin position="222"/>
        <end position="255"/>
    </location>
</feature>
<dbReference type="PANTHER" id="PTHR37871:SF1">
    <property type="entry name" value="PROLINE-RICH PROTEIN 22"/>
    <property type="match status" value="1"/>
</dbReference>
<dbReference type="Proteomes" id="UP000233100">
    <property type="component" value="Chromosome 19"/>
</dbReference>
<reference evidence="2" key="2">
    <citation type="submission" date="2025-08" db="UniProtKB">
        <authorList>
            <consortium name="Ensembl"/>
        </authorList>
    </citation>
    <scope>IDENTIFICATION</scope>
</reference>
<organism evidence="2 3">
    <name type="scientific">Macaca fascicularis</name>
    <name type="common">Crab-eating macaque</name>
    <name type="synonym">Cynomolgus monkey</name>
    <dbReference type="NCBI Taxonomy" id="9541"/>
    <lineage>
        <taxon>Eukaryota</taxon>
        <taxon>Metazoa</taxon>
        <taxon>Chordata</taxon>
        <taxon>Craniata</taxon>
        <taxon>Vertebrata</taxon>
        <taxon>Euteleostomi</taxon>
        <taxon>Mammalia</taxon>
        <taxon>Eutheria</taxon>
        <taxon>Euarchontoglires</taxon>
        <taxon>Primates</taxon>
        <taxon>Haplorrhini</taxon>
        <taxon>Catarrhini</taxon>
        <taxon>Cercopithecidae</taxon>
        <taxon>Cercopithecinae</taxon>
        <taxon>Macaca</taxon>
    </lineage>
</organism>